<evidence type="ECO:0000313" key="3">
    <source>
        <dbReference type="Proteomes" id="UP000295632"/>
    </source>
</evidence>
<sequence length="86" mass="9769">MLRERYLLCILMVVALTWLTYPYLLAQTASQEGAAFASLWFCLAGLAVFGNLIAYMQARPTRRIARSTAAGAIQRKRVQKQRVFSR</sequence>
<keyword evidence="1" id="KW-1133">Transmembrane helix</keyword>
<dbReference type="EMBL" id="SNYJ01000008">
    <property type="protein sequence ID" value="TDQ39127.1"/>
    <property type="molecule type" value="Genomic_DNA"/>
</dbReference>
<proteinExistence type="predicted"/>
<reference evidence="2 3" key="1">
    <citation type="submission" date="2019-03" db="EMBL/GenBank/DDBJ databases">
        <title>Genomic Encyclopedia of Type Strains, Phase IV (KMG-IV): sequencing the most valuable type-strain genomes for metagenomic binning, comparative biology and taxonomic classification.</title>
        <authorList>
            <person name="Goeker M."/>
        </authorList>
    </citation>
    <scope>NUCLEOTIDE SEQUENCE [LARGE SCALE GENOMIC DNA]</scope>
    <source>
        <strain evidence="2 3">DSM 28697</strain>
    </source>
</reference>
<feature type="transmembrane region" description="Helical" evidence="1">
    <location>
        <begin position="7"/>
        <end position="25"/>
    </location>
</feature>
<gene>
    <name evidence="2" type="ORF">EV213_10874</name>
</gene>
<evidence type="ECO:0000313" key="2">
    <source>
        <dbReference type="EMBL" id="TDQ39127.1"/>
    </source>
</evidence>
<dbReference type="RefSeq" id="WP_133580564.1">
    <property type="nucleotide sequence ID" value="NZ_SNYJ01000008.1"/>
</dbReference>
<keyword evidence="1" id="KW-0812">Transmembrane</keyword>
<keyword evidence="3" id="KW-1185">Reference proteome</keyword>
<organism evidence="2 3">
    <name type="scientific">Aureibacillus halotolerans</name>
    <dbReference type="NCBI Taxonomy" id="1508390"/>
    <lineage>
        <taxon>Bacteria</taxon>
        <taxon>Bacillati</taxon>
        <taxon>Bacillota</taxon>
        <taxon>Bacilli</taxon>
        <taxon>Bacillales</taxon>
        <taxon>Bacillaceae</taxon>
        <taxon>Aureibacillus</taxon>
    </lineage>
</organism>
<dbReference type="AlphaFoldDB" id="A0A4V6PWG9"/>
<dbReference type="Proteomes" id="UP000295632">
    <property type="component" value="Unassembled WGS sequence"/>
</dbReference>
<feature type="transmembrane region" description="Helical" evidence="1">
    <location>
        <begin position="37"/>
        <end position="56"/>
    </location>
</feature>
<accession>A0A4V6PWG9</accession>
<evidence type="ECO:0000256" key="1">
    <source>
        <dbReference type="SAM" id="Phobius"/>
    </source>
</evidence>
<name>A0A4V6PWG9_9BACI</name>
<keyword evidence="1" id="KW-0472">Membrane</keyword>
<protein>
    <submittedName>
        <fullName evidence="2">Uncharacterized protein</fullName>
    </submittedName>
</protein>
<comment type="caution">
    <text evidence="2">The sequence shown here is derived from an EMBL/GenBank/DDBJ whole genome shotgun (WGS) entry which is preliminary data.</text>
</comment>